<gene>
    <name evidence="1" type="ORF">H4696_006595</name>
</gene>
<sequence>MSEMPTTKALFGFDVIGSSRNDDDQLEEVRQTANELVGEAFERSGVDVAGKVNHSGTGDGYLAAFPEPSLPALIDAAYFLHGQVYLRNRRFLPQIGLRVAVHAGPLEVVAGDSFQRPMIELSRLLEATVVKGIIGRLTGRRPVTVVAVLSEQAYRVAVRAGRTNRLLPHDFSPVAISNKEFDETSWVWIPGVAIDDLLAAPIPETQPHPEPVTPTGGQVINGGVQGTGFIGKNEGSIVNNYLGRKRP</sequence>
<dbReference type="RefSeq" id="WP_086857372.1">
    <property type="nucleotide sequence ID" value="NZ_JADBEG010000001.1"/>
</dbReference>
<dbReference type="Gene3D" id="3.30.70.1230">
    <property type="entry name" value="Nucleotide cyclase"/>
    <property type="match status" value="1"/>
</dbReference>
<evidence type="ECO:0000313" key="1">
    <source>
        <dbReference type="EMBL" id="MBE1499495.1"/>
    </source>
</evidence>
<keyword evidence="2" id="KW-1185">Reference proteome</keyword>
<dbReference type="EMBL" id="JADBEG010000001">
    <property type="protein sequence ID" value="MBE1499495.1"/>
    <property type="molecule type" value="Genomic_DNA"/>
</dbReference>
<organism evidence="1 2">
    <name type="scientific">Amycolatopsis lexingtonensis</name>
    <dbReference type="NCBI Taxonomy" id="218822"/>
    <lineage>
        <taxon>Bacteria</taxon>
        <taxon>Bacillati</taxon>
        <taxon>Actinomycetota</taxon>
        <taxon>Actinomycetes</taxon>
        <taxon>Pseudonocardiales</taxon>
        <taxon>Pseudonocardiaceae</taxon>
        <taxon>Amycolatopsis</taxon>
    </lineage>
</organism>
<accession>A0ABR9I8K7</accession>
<evidence type="ECO:0008006" key="3">
    <source>
        <dbReference type="Google" id="ProtNLM"/>
    </source>
</evidence>
<proteinExistence type="predicted"/>
<dbReference type="Proteomes" id="UP000631670">
    <property type="component" value="Unassembled WGS sequence"/>
</dbReference>
<protein>
    <recommendedName>
        <fullName evidence="3">Guanylate cyclase domain-containing protein</fullName>
    </recommendedName>
</protein>
<evidence type="ECO:0000313" key="2">
    <source>
        <dbReference type="Proteomes" id="UP000631670"/>
    </source>
</evidence>
<name>A0ABR9I8K7_9PSEU</name>
<reference evidence="1 2" key="1">
    <citation type="submission" date="2020-10" db="EMBL/GenBank/DDBJ databases">
        <title>Sequencing the genomes of 1000 actinobacteria strains.</title>
        <authorList>
            <person name="Klenk H.-P."/>
        </authorList>
    </citation>
    <scope>NUCLEOTIDE SEQUENCE [LARGE SCALE GENOMIC DNA]</scope>
    <source>
        <strain evidence="1 2">DSM 44653</strain>
    </source>
</reference>
<comment type="caution">
    <text evidence="1">The sequence shown here is derived from an EMBL/GenBank/DDBJ whole genome shotgun (WGS) entry which is preliminary data.</text>
</comment>
<dbReference type="InterPro" id="IPR029787">
    <property type="entry name" value="Nucleotide_cyclase"/>
</dbReference>
<dbReference type="SUPFAM" id="SSF55073">
    <property type="entry name" value="Nucleotide cyclase"/>
    <property type="match status" value="1"/>
</dbReference>